<comment type="pathway">
    <text evidence="4 15">Amino-acid biosynthesis; L-valine biosynthesis; L-valine from pyruvate: step 4/4.</text>
</comment>
<organism evidence="16 17">
    <name type="scientific">Campylobacter mucosalis CCUG 21559</name>
    <dbReference type="NCBI Taxonomy" id="1032067"/>
    <lineage>
        <taxon>Bacteria</taxon>
        <taxon>Pseudomonadati</taxon>
        <taxon>Campylobacterota</taxon>
        <taxon>Epsilonproteobacteria</taxon>
        <taxon>Campylobacterales</taxon>
        <taxon>Campylobacteraceae</taxon>
        <taxon>Campylobacter</taxon>
    </lineage>
</organism>
<evidence type="ECO:0000256" key="6">
    <source>
        <dbReference type="ARBA" id="ARBA00009320"/>
    </source>
</evidence>
<comment type="cofactor">
    <cofactor evidence="1 15">
        <name>pyridoxal 5'-phosphate</name>
        <dbReference type="ChEBI" id="CHEBI:597326"/>
    </cofactor>
</comment>
<dbReference type="InterPro" id="IPR033939">
    <property type="entry name" value="BCAT_family"/>
</dbReference>
<evidence type="ECO:0000256" key="4">
    <source>
        <dbReference type="ARBA" id="ARBA00004931"/>
    </source>
</evidence>
<dbReference type="AlphaFoldDB" id="A0A6G5QE17"/>
<evidence type="ECO:0000256" key="2">
    <source>
        <dbReference type="ARBA" id="ARBA00003109"/>
    </source>
</evidence>
<dbReference type="SUPFAM" id="SSF56752">
    <property type="entry name" value="D-aminoacid aminotransferase-like PLP-dependent enzymes"/>
    <property type="match status" value="1"/>
</dbReference>
<evidence type="ECO:0000256" key="8">
    <source>
        <dbReference type="ARBA" id="ARBA00022605"/>
    </source>
</evidence>
<dbReference type="Pfam" id="PF01063">
    <property type="entry name" value="Aminotran_4"/>
    <property type="match status" value="1"/>
</dbReference>
<keyword evidence="17" id="KW-1185">Reference proteome</keyword>
<dbReference type="UniPathway" id="UPA00049">
    <property type="reaction ID" value="UER00062"/>
</dbReference>
<dbReference type="PANTHER" id="PTHR42743:SF11">
    <property type="entry name" value="AMINODEOXYCHORISMATE LYASE"/>
    <property type="match status" value="1"/>
</dbReference>
<evidence type="ECO:0000313" key="17">
    <source>
        <dbReference type="Proteomes" id="UP000503264"/>
    </source>
</evidence>
<comment type="function">
    <text evidence="2 15">Acts on leucine, isoleucine and valine.</text>
</comment>
<comment type="catalytic activity">
    <reaction evidence="13 15">
        <text>L-isoleucine + 2-oxoglutarate = (S)-3-methyl-2-oxopentanoate + L-glutamate</text>
        <dbReference type="Rhea" id="RHEA:24801"/>
        <dbReference type="ChEBI" id="CHEBI:16810"/>
        <dbReference type="ChEBI" id="CHEBI:29985"/>
        <dbReference type="ChEBI" id="CHEBI:35146"/>
        <dbReference type="ChEBI" id="CHEBI:58045"/>
        <dbReference type="EC" id="2.6.1.42"/>
    </reaction>
</comment>
<accession>A0A6G5QE17</accession>
<dbReference type="UniPathway" id="UPA00047">
    <property type="reaction ID" value="UER00058"/>
</dbReference>
<comment type="pathway">
    <text evidence="3 15">Amino-acid biosynthesis; L-isoleucine biosynthesis; L-isoleucine from 2-oxobutanoate: step 4/4.</text>
</comment>
<dbReference type="Gene3D" id="3.20.10.10">
    <property type="entry name" value="D-amino Acid Aminotransferase, subunit A, domain 2"/>
    <property type="match status" value="1"/>
</dbReference>
<evidence type="ECO:0000256" key="15">
    <source>
        <dbReference type="RuleBase" id="RU364094"/>
    </source>
</evidence>
<dbReference type="GO" id="GO:0004084">
    <property type="term" value="F:branched-chain-amino-acid transaminase activity"/>
    <property type="evidence" value="ECO:0007669"/>
    <property type="project" value="UniProtKB-EC"/>
</dbReference>
<evidence type="ECO:0000256" key="3">
    <source>
        <dbReference type="ARBA" id="ARBA00004824"/>
    </source>
</evidence>
<evidence type="ECO:0000256" key="9">
    <source>
        <dbReference type="ARBA" id="ARBA00022679"/>
    </source>
</evidence>
<name>A0A6G5QE17_9BACT</name>
<dbReference type="GO" id="GO:0005829">
    <property type="term" value="C:cytosol"/>
    <property type="evidence" value="ECO:0007669"/>
    <property type="project" value="TreeGrafter"/>
</dbReference>
<reference evidence="16 17" key="1">
    <citation type="submission" date="2016-07" db="EMBL/GenBank/DDBJ databases">
        <title>Comparative genomics of the Campylobacter concisus group.</title>
        <authorList>
            <person name="Miller W.G."/>
            <person name="Yee E."/>
            <person name="Chapman M.H."/>
            <person name="Huynh S."/>
            <person name="Bono J.L."/>
            <person name="On S.L.W."/>
            <person name="StLeger J."/>
            <person name="Foster G."/>
            <person name="Parker C.T."/>
        </authorList>
    </citation>
    <scope>NUCLEOTIDE SEQUENCE [LARGE SCALE GENOMIC DNA]</scope>
    <source>
        <strain evidence="16 17">CCUG 21559</strain>
    </source>
</reference>
<evidence type="ECO:0000313" key="16">
    <source>
        <dbReference type="EMBL" id="QCD43943.1"/>
    </source>
</evidence>
<keyword evidence="7 15" id="KW-0032">Aminotransferase</keyword>
<dbReference type="InterPro" id="IPR050571">
    <property type="entry name" value="Class-IV_PLP-Dep_Aminotrnsfr"/>
</dbReference>
<dbReference type="InterPro" id="IPR005785">
    <property type="entry name" value="B_amino_transI"/>
</dbReference>
<dbReference type="GO" id="GO:0009099">
    <property type="term" value="P:L-valine biosynthetic process"/>
    <property type="evidence" value="ECO:0007669"/>
    <property type="project" value="UniProtKB-UniPathway"/>
</dbReference>
<evidence type="ECO:0000256" key="13">
    <source>
        <dbReference type="ARBA" id="ARBA00048798"/>
    </source>
</evidence>
<comment type="catalytic activity">
    <reaction evidence="14 15">
        <text>L-leucine + 2-oxoglutarate = 4-methyl-2-oxopentanoate + L-glutamate</text>
        <dbReference type="Rhea" id="RHEA:18321"/>
        <dbReference type="ChEBI" id="CHEBI:16810"/>
        <dbReference type="ChEBI" id="CHEBI:17865"/>
        <dbReference type="ChEBI" id="CHEBI:29985"/>
        <dbReference type="ChEBI" id="CHEBI:57427"/>
        <dbReference type="EC" id="2.6.1.42"/>
    </reaction>
</comment>
<dbReference type="Gene3D" id="3.30.470.10">
    <property type="match status" value="1"/>
</dbReference>
<protein>
    <recommendedName>
        <fullName evidence="15">Branched-chain-amino-acid aminotransferase</fullName>
        <shortName evidence="15">BCAT</shortName>
        <ecNumber evidence="15">2.6.1.42</ecNumber>
    </recommendedName>
</protein>
<proteinExistence type="inferred from homology"/>
<dbReference type="InterPro" id="IPR001544">
    <property type="entry name" value="Aminotrans_IV"/>
</dbReference>
<dbReference type="InterPro" id="IPR043131">
    <property type="entry name" value="BCAT-like_N"/>
</dbReference>
<dbReference type="NCBIfam" id="NF005146">
    <property type="entry name" value="PRK06606.1"/>
    <property type="match status" value="1"/>
</dbReference>
<dbReference type="FunFam" id="3.20.10.10:FF:000002">
    <property type="entry name" value="D-alanine aminotransferase"/>
    <property type="match status" value="1"/>
</dbReference>
<dbReference type="EMBL" id="CP012542">
    <property type="protein sequence ID" value="QCD43943.1"/>
    <property type="molecule type" value="Genomic_DNA"/>
</dbReference>
<dbReference type="PANTHER" id="PTHR42743">
    <property type="entry name" value="AMINO-ACID AMINOTRANSFERASE"/>
    <property type="match status" value="1"/>
</dbReference>
<evidence type="ECO:0000256" key="7">
    <source>
        <dbReference type="ARBA" id="ARBA00022576"/>
    </source>
</evidence>
<dbReference type="RefSeq" id="WP_171993252.1">
    <property type="nucleotide sequence ID" value="NZ_CP012542.1"/>
</dbReference>
<keyword evidence="8 15" id="KW-0028">Amino-acid biosynthesis</keyword>
<comment type="pathway">
    <text evidence="5 15">Amino-acid biosynthesis; L-leucine biosynthesis; L-leucine from 3-methyl-2-oxobutanoate: step 4/4.</text>
</comment>
<evidence type="ECO:0000256" key="1">
    <source>
        <dbReference type="ARBA" id="ARBA00001933"/>
    </source>
</evidence>
<comment type="catalytic activity">
    <reaction evidence="12 15">
        <text>L-valine + 2-oxoglutarate = 3-methyl-2-oxobutanoate + L-glutamate</text>
        <dbReference type="Rhea" id="RHEA:24813"/>
        <dbReference type="ChEBI" id="CHEBI:11851"/>
        <dbReference type="ChEBI" id="CHEBI:16810"/>
        <dbReference type="ChEBI" id="CHEBI:29985"/>
        <dbReference type="ChEBI" id="CHEBI:57762"/>
        <dbReference type="EC" id="2.6.1.42"/>
    </reaction>
</comment>
<dbReference type="GO" id="GO:0009097">
    <property type="term" value="P:isoleucine biosynthetic process"/>
    <property type="evidence" value="ECO:0007669"/>
    <property type="project" value="UniProtKB-UniPathway"/>
</dbReference>
<sequence length="305" mass="34179">MNTAEFIWMDGKLVKWDEAKVHILTHSLHYANAVFEGTRAYKTDKGLAIFRLEEHTKRLLKSAKMTILNVKYTQKELEDAQVELLRANKFNSNVYIRPLIYLGYGVMGLAHTKAPVNTAIAAWEWGAYLGEEGLEKGIKVKISSFAKLNVAGQMNRAKASSNYLSSQMANYEAKEAGYDEALLLDSEGYISEGPGECFFIIENGVIITPPNDNSLASITQDTVITIAKDLGYEVRRERISRDRAYVADEAFFTGTAAEVTPIANIDNRQIGSGKRGEITKKLQDAYFDVVYGRNPKYAKFLTYIN</sequence>
<evidence type="ECO:0000256" key="14">
    <source>
        <dbReference type="ARBA" id="ARBA00049229"/>
    </source>
</evidence>
<dbReference type="Proteomes" id="UP000503264">
    <property type="component" value="Chromosome"/>
</dbReference>
<dbReference type="UniPathway" id="UPA00048">
    <property type="reaction ID" value="UER00073"/>
</dbReference>
<dbReference type="InterPro" id="IPR036038">
    <property type="entry name" value="Aminotransferase-like"/>
</dbReference>
<dbReference type="NCBIfam" id="TIGR01122">
    <property type="entry name" value="ilvE_I"/>
    <property type="match status" value="1"/>
</dbReference>
<evidence type="ECO:0000256" key="12">
    <source>
        <dbReference type="ARBA" id="ARBA00048212"/>
    </source>
</evidence>
<evidence type="ECO:0000256" key="11">
    <source>
        <dbReference type="ARBA" id="ARBA00023304"/>
    </source>
</evidence>
<dbReference type="EC" id="2.6.1.42" evidence="15"/>
<keyword evidence="9 15" id="KW-0808">Transferase</keyword>
<evidence type="ECO:0000256" key="10">
    <source>
        <dbReference type="ARBA" id="ARBA00022898"/>
    </source>
</evidence>
<keyword evidence="11 15" id="KW-0100">Branched-chain amino acid biosynthesis</keyword>
<keyword evidence="10 15" id="KW-0663">Pyridoxal phosphate</keyword>
<dbReference type="CDD" id="cd01557">
    <property type="entry name" value="BCAT_beta_family"/>
    <property type="match status" value="1"/>
</dbReference>
<comment type="similarity">
    <text evidence="6 15">Belongs to the class-IV pyridoxal-phosphate-dependent aminotransferase family.</text>
</comment>
<gene>
    <name evidence="15 16" type="primary">ilvE</name>
    <name evidence="16" type="ORF">CMUC_0123</name>
</gene>
<dbReference type="GO" id="GO:0009098">
    <property type="term" value="P:L-leucine biosynthetic process"/>
    <property type="evidence" value="ECO:0007669"/>
    <property type="project" value="UniProtKB-UniPathway"/>
</dbReference>
<evidence type="ECO:0000256" key="5">
    <source>
        <dbReference type="ARBA" id="ARBA00005072"/>
    </source>
</evidence>
<dbReference type="InterPro" id="IPR043132">
    <property type="entry name" value="BCAT-like_C"/>
</dbReference>